<organism evidence="2 3">
    <name type="scientific">Motilibacter deserti</name>
    <dbReference type="NCBI Taxonomy" id="2714956"/>
    <lineage>
        <taxon>Bacteria</taxon>
        <taxon>Bacillati</taxon>
        <taxon>Actinomycetota</taxon>
        <taxon>Actinomycetes</taxon>
        <taxon>Motilibacterales</taxon>
        <taxon>Motilibacteraceae</taxon>
        <taxon>Motilibacter</taxon>
    </lineage>
</organism>
<dbReference type="SUPFAM" id="SSF56801">
    <property type="entry name" value="Acetyl-CoA synthetase-like"/>
    <property type="match status" value="1"/>
</dbReference>
<dbReference type="InterPro" id="IPR017523">
    <property type="entry name" value="Rv3268"/>
</dbReference>
<dbReference type="Gene3D" id="3.40.50.12780">
    <property type="entry name" value="N-terminal domain of ligase-like"/>
    <property type="match status" value="1"/>
</dbReference>
<dbReference type="RefSeq" id="WP_166278691.1">
    <property type="nucleotide sequence ID" value="NZ_JAANNP010000001.1"/>
</dbReference>
<dbReference type="InterPro" id="IPR000873">
    <property type="entry name" value="AMP-dep_synth/lig_dom"/>
</dbReference>
<dbReference type="EMBL" id="JAANNP010000001">
    <property type="protein sequence ID" value="NHC13142.1"/>
    <property type="molecule type" value="Genomic_DNA"/>
</dbReference>
<dbReference type="Proteomes" id="UP000800981">
    <property type="component" value="Unassembled WGS sequence"/>
</dbReference>
<dbReference type="Pfam" id="PF00501">
    <property type="entry name" value="AMP-binding"/>
    <property type="match status" value="1"/>
</dbReference>
<reference evidence="2 3" key="1">
    <citation type="submission" date="2020-03" db="EMBL/GenBank/DDBJ databases">
        <title>Two novel Motilibacter sp.</title>
        <authorList>
            <person name="Liu S."/>
        </authorList>
    </citation>
    <scope>NUCLEOTIDE SEQUENCE [LARGE SCALE GENOMIC DNA]</scope>
    <source>
        <strain evidence="2 3">E257</strain>
    </source>
</reference>
<evidence type="ECO:0000313" key="3">
    <source>
        <dbReference type="Proteomes" id="UP000800981"/>
    </source>
</evidence>
<feature type="domain" description="AMP-dependent synthetase/ligase" evidence="1">
    <location>
        <begin position="16"/>
        <end position="98"/>
    </location>
</feature>
<name>A0ABX0GTZ7_9ACTN</name>
<proteinExistence type="predicted"/>
<keyword evidence="3" id="KW-1185">Reference proteome</keyword>
<dbReference type="NCBIfam" id="TIGR03089">
    <property type="entry name" value="TIGR03089 family protein"/>
    <property type="match status" value="1"/>
</dbReference>
<accession>A0ABX0GTZ7</accession>
<evidence type="ECO:0000259" key="1">
    <source>
        <dbReference type="Pfam" id="PF00501"/>
    </source>
</evidence>
<gene>
    <name evidence="2" type="ORF">G9H71_05030</name>
</gene>
<dbReference type="InterPro" id="IPR042099">
    <property type="entry name" value="ANL_N_sf"/>
</dbReference>
<comment type="caution">
    <text evidence="2">The sequence shown here is derived from an EMBL/GenBank/DDBJ whole genome shotgun (WGS) entry which is preliminary data.</text>
</comment>
<sequence>MASPDTPTGLLRDALTADPARPFVTFYDDATGERVELSVLTFDNWVAKTANLLQDELAAEPGQTLALVLPAHWQAPVWLLAAWSVGLVVHPVRPGDPVPAADVVVTGRDTLDAATAAGAGEVVALGLRPALLAATTPGPALPAGVVDGDADVPPQGDRFLAVSWLAADAPALIAGGATLTATDLAAAGRDAAQRLGAGRGVRLLTDRALDDAAAIADVLLAPLAVGGSLVLCRNLDRDRLEHRREVEQVALVV</sequence>
<protein>
    <submittedName>
        <fullName evidence="2">TIGR03089 family protein</fullName>
    </submittedName>
</protein>
<evidence type="ECO:0000313" key="2">
    <source>
        <dbReference type="EMBL" id="NHC13142.1"/>
    </source>
</evidence>